<dbReference type="Pfam" id="PF13376">
    <property type="entry name" value="OmdA"/>
    <property type="match status" value="1"/>
</dbReference>
<evidence type="ECO:0000313" key="1">
    <source>
        <dbReference type="EMBL" id="TGA97163.1"/>
    </source>
</evidence>
<dbReference type="AlphaFoldDB" id="A0A4Z0GK67"/>
<proteinExistence type="predicted"/>
<reference evidence="1 2" key="1">
    <citation type="journal article" date="2015" name="Int. J. Syst. Evol. Microbiol.">
        <title>Sporolactobacillus shoreae sp. nov. and Sporolactobacillus spathodeae sp. nov., two spore-forming lactic acid bacteria isolated from tree barks in Thailand.</title>
        <authorList>
            <person name="Thamacharoensuk T."/>
            <person name="Kitahara M."/>
            <person name="Ohkuma M."/>
            <person name="Thongchul N."/>
            <person name="Tanasupawat S."/>
        </authorList>
    </citation>
    <scope>NUCLEOTIDE SEQUENCE [LARGE SCALE GENOMIC DNA]</scope>
    <source>
        <strain evidence="1 2">BK92</strain>
    </source>
</reference>
<evidence type="ECO:0008006" key="3">
    <source>
        <dbReference type="Google" id="ProtNLM"/>
    </source>
</evidence>
<dbReference type="OrthoDB" id="2452521at2"/>
<keyword evidence="2" id="KW-1185">Reference proteome</keyword>
<comment type="caution">
    <text evidence="1">The sequence shown here is derived from an EMBL/GenBank/DDBJ whole genome shotgun (WGS) entry which is preliminary data.</text>
</comment>
<dbReference type="EMBL" id="SRJD01000016">
    <property type="protein sequence ID" value="TGA97163.1"/>
    <property type="molecule type" value="Genomic_DNA"/>
</dbReference>
<gene>
    <name evidence="1" type="ORF">E4665_13135</name>
</gene>
<dbReference type="Proteomes" id="UP000298347">
    <property type="component" value="Unassembled WGS sequence"/>
</dbReference>
<name>A0A4Z0GK67_9BACL</name>
<sequence length="226" mass="26323">MAERSIVEKLKLDKYQNTVILNLPESEFSHFSGIKDFDQTFMKEKYDLIFAFTFTFDELKETVLETIRRNRLQKNGYLYLAYPKKGNKIYSSFVHRDELFPGLDVNPDGYIGKSDIKFARMVSLDEVFTIVGLKEAGSGRKRKSTSNSQCVDDYISYIPRIESYLSEKAAAAAFYQSLTPGYRKDWARYVFSAKQETTRDKRLSEMEMILGKGFKSKDLYRQSQQK</sequence>
<evidence type="ECO:0000313" key="2">
    <source>
        <dbReference type="Proteomes" id="UP000298347"/>
    </source>
</evidence>
<accession>A0A4Z0GK67</accession>
<organism evidence="1 2">
    <name type="scientific">Sporolactobacillus shoreae</name>
    <dbReference type="NCBI Taxonomy" id="1465501"/>
    <lineage>
        <taxon>Bacteria</taxon>
        <taxon>Bacillati</taxon>
        <taxon>Bacillota</taxon>
        <taxon>Bacilli</taxon>
        <taxon>Bacillales</taxon>
        <taxon>Sporolactobacillaceae</taxon>
        <taxon>Sporolactobacillus</taxon>
    </lineage>
</organism>
<dbReference type="RefSeq" id="WP_135349254.1">
    <property type="nucleotide sequence ID" value="NZ_SRJD01000016.1"/>
</dbReference>
<protein>
    <recommendedName>
        <fullName evidence="3">YdeI/OmpD-associated family protein</fullName>
    </recommendedName>
</protein>